<dbReference type="FunFam" id="3.40.309.10:FF:000006">
    <property type="entry name" value="Gamma-glutamyl phosphate reductase"/>
    <property type="match status" value="1"/>
</dbReference>
<protein>
    <recommendedName>
        <fullName evidence="7">Gamma-glutamyl phosphate reductase</fullName>
        <shortName evidence="7">GPR</shortName>
        <ecNumber evidence="7">1.2.1.41</ecNumber>
    </recommendedName>
    <alternativeName>
        <fullName evidence="7">Glutamate-5-semialdehyde dehydrogenase</fullName>
    </alternativeName>
    <alternativeName>
        <fullName evidence="7">Glutamyl-gamma-semialdehyde dehydrogenase</fullName>
        <shortName evidence="7">GSA dehydrogenase</shortName>
    </alternativeName>
</protein>
<dbReference type="InterPro" id="IPR000965">
    <property type="entry name" value="GPR_dom"/>
</dbReference>
<accession>A0A087DRU7</accession>
<dbReference type="PROSITE" id="PS01223">
    <property type="entry name" value="PROA"/>
    <property type="match status" value="1"/>
</dbReference>
<reference evidence="9 10" key="1">
    <citation type="submission" date="2014-03" db="EMBL/GenBank/DDBJ databases">
        <title>Genomics of Bifidobacteria.</title>
        <authorList>
            <person name="Ventura M."/>
            <person name="Milani C."/>
            <person name="Lugli G.A."/>
        </authorList>
    </citation>
    <scope>NUCLEOTIDE SEQUENCE [LARGE SCALE GENOMIC DNA]</scope>
    <source>
        <strain evidence="10">JCM 15918</strain>
    </source>
</reference>
<comment type="caution">
    <text evidence="9">The sequence shown here is derived from an EMBL/GenBank/DDBJ whole genome shotgun (WGS) entry which is preliminary data.</text>
</comment>
<evidence type="ECO:0000256" key="1">
    <source>
        <dbReference type="ARBA" id="ARBA00004985"/>
    </source>
</evidence>
<dbReference type="Pfam" id="PF00171">
    <property type="entry name" value="Aldedh"/>
    <property type="match status" value="2"/>
</dbReference>
<evidence type="ECO:0000313" key="10">
    <source>
        <dbReference type="Proteomes" id="UP000029091"/>
    </source>
</evidence>
<dbReference type="EC" id="1.2.1.41" evidence="7"/>
<dbReference type="RefSeq" id="WP_033500289.1">
    <property type="nucleotide sequence ID" value="NZ_JDUX01000015.1"/>
</dbReference>
<dbReference type="PANTHER" id="PTHR11063:SF8">
    <property type="entry name" value="DELTA-1-PYRROLINE-5-CARBOXYLATE SYNTHASE"/>
    <property type="match status" value="1"/>
</dbReference>
<dbReference type="InterPro" id="IPR020593">
    <property type="entry name" value="G-glutamylP_reductase_CS"/>
</dbReference>
<dbReference type="Gene3D" id="3.40.605.10">
    <property type="entry name" value="Aldehyde Dehydrogenase, Chain A, domain 1"/>
    <property type="match status" value="1"/>
</dbReference>
<organism evidence="9 10">
    <name type="scientific">Bifidobacterium adolescentis JCM 15918</name>
    <dbReference type="NCBI Taxonomy" id="1437612"/>
    <lineage>
        <taxon>Bacteria</taxon>
        <taxon>Bacillati</taxon>
        <taxon>Actinomycetota</taxon>
        <taxon>Actinomycetes</taxon>
        <taxon>Bifidobacteriales</taxon>
        <taxon>Bifidobacteriaceae</taxon>
        <taxon>Bifidobacterium</taxon>
    </lineage>
</organism>
<dbReference type="UniPathway" id="UPA00098">
    <property type="reaction ID" value="UER00360"/>
</dbReference>
<dbReference type="GO" id="GO:0004350">
    <property type="term" value="F:glutamate-5-semialdehyde dehydrogenase activity"/>
    <property type="evidence" value="ECO:0007669"/>
    <property type="project" value="UniProtKB-UniRule"/>
</dbReference>
<evidence type="ECO:0000256" key="5">
    <source>
        <dbReference type="ARBA" id="ARBA00023002"/>
    </source>
</evidence>
<dbReference type="NCBIfam" id="NF001221">
    <property type="entry name" value="PRK00197.1"/>
    <property type="match status" value="1"/>
</dbReference>
<evidence type="ECO:0000256" key="3">
    <source>
        <dbReference type="ARBA" id="ARBA00022650"/>
    </source>
</evidence>
<keyword evidence="5 7" id="KW-0560">Oxidoreductase</keyword>
<comment type="subcellular location">
    <subcellularLocation>
        <location evidence="7">Cytoplasm</location>
    </subcellularLocation>
</comment>
<dbReference type="NCBIfam" id="TIGR00407">
    <property type="entry name" value="proA"/>
    <property type="match status" value="1"/>
</dbReference>
<dbReference type="GO" id="GO:0055129">
    <property type="term" value="P:L-proline biosynthetic process"/>
    <property type="evidence" value="ECO:0007669"/>
    <property type="project" value="UniProtKB-UniRule"/>
</dbReference>
<keyword evidence="3 7" id="KW-0641">Proline biosynthesis</keyword>
<dbReference type="PANTHER" id="PTHR11063">
    <property type="entry name" value="GLUTAMATE SEMIALDEHYDE DEHYDROGENASE"/>
    <property type="match status" value="1"/>
</dbReference>
<dbReference type="CDD" id="cd07079">
    <property type="entry name" value="ALDH_F18-19_ProA-GPR"/>
    <property type="match status" value="1"/>
</dbReference>
<gene>
    <name evidence="7" type="primary">proA</name>
    <name evidence="9" type="ORF">BSTER_0826</name>
</gene>
<dbReference type="InterPro" id="IPR015590">
    <property type="entry name" value="Aldehyde_DH_dom"/>
</dbReference>
<dbReference type="Gene3D" id="3.40.309.10">
    <property type="entry name" value="Aldehyde Dehydrogenase, Chain A, domain 2"/>
    <property type="match status" value="1"/>
</dbReference>
<dbReference type="AlphaFoldDB" id="A0A087DRU7"/>
<dbReference type="InterPro" id="IPR012134">
    <property type="entry name" value="Glu-5-SA_DH"/>
</dbReference>
<evidence type="ECO:0000256" key="4">
    <source>
        <dbReference type="ARBA" id="ARBA00022857"/>
    </source>
</evidence>
<keyword evidence="7" id="KW-0963">Cytoplasm</keyword>
<keyword evidence="2 7" id="KW-0028">Amino-acid biosynthesis</keyword>
<dbReference type="InterPro" id="IPR016162">
    <property type="entry name" value="Ald_DH_N"/>
</dbReference>
<feature type="domain" description="Aldehyde dehydrogenase" evidence="8">
    <location>
        <begin position="340"/>
        <end position="428"/>
    </location>
</feature>
<dbReference type="GO" id="GO:0005737">
    <property type="term" value="C:cytoplasm"/>
    <property type="evidence" value="ECO:0007669"/>
    <property type="project" value="UniProtKB-SubCell"/>
</dbReference>
<dbReference type="HAMAP" id="MF_00412">
    <property type="entry name" value="ProA"/>
    <property type="match status" value="1"/>
</dbReference>
<evidence type="ECO:0000259" key="8">
    <source>
        <dbReference type="Pfam" id="PF00171"/>
    </source>
</evidence>
<evidence type="ECO:0000256" key="7">
    <source>
        <dbReference type="HAMAP-Rule" id="MF_00412"/>
    </source>
</evidence>
<proteinExistence type="inferred from homology"/>
<comment type="function">
    <text evidence="7">Catalyzes the NADPH-dependent reduction of L-glutamate 5-phosphate into L-glutamate 5-semialdehyde and phosphate. The product spontaneously undergoes cyclization to form 1-pyrroline-5-carboxylate.</text>
</comment>
<dbReference type="SUPFAM" id="SSF53720">
    <property type="entry name" value="ALDH-like"/>
    <property type="match status" value="1"/>
</dbReference>
<dbReference type="InterPro" id="IPR016163">
    <property type="entry name" value="Ald_DH_C"/>
</dbReference>
<comment type="similarity">
    <text evidence="7">Belongs to the gamma-glutamyl phosphate reductase family.</text>
</comment>
<dbReference type="EMBL" id="JGZQ01000003">
    <property type="protein sequence ID" value="KFI98247.1"/>
    <property type="molecule type" value="Genomic_DNA"/>
</dbReference>
<evidence type="ECO:0000256" key="6">
    <source>
        <dbReference type="ARBA" id="ARBA00049024"/>
    </source>
</evidence>
<dbReference type="InterPro" id="IPR016161">
    <property type="entry name" value="Ald_DH/histidinol_DH"/>
</dbReference>
<sequence length="437" mass="46601">MTNPQNQGTAMNADVFEAVCAMGDAARTAQSQLAQANTEAKNQLLNAIADALDQHADDIAAANTLDMNQAETDGMDAGKLDRLKFDQQRITAAAQGVRHVASLPDPIGEIVRGYHLENGLRLQQVRVPIGVLGMIYEARPNVTVDVASLCIKSGNAVLLRGGHAAEHTNAATLAVIADVLTKHGYDHNMIATVDQYGRDGATAMMEARGHIDVLIPRGGAGLIQAVVRNSKVPVIETGAGNVHIYVDRTGNPDKAIPILINAKTQRVGVCNATEKLLVHKDIAESFLPKAAAALAAAGVEMHADERAYDIIEHAGIANAQLVHATDEDWDTEYLALKIGIKVVDSLDEAIAHINRHSTGHTESIIAEDYSAIEEFTARIDSAVVMVNASTRFTDGGVFGFGAELGISTQKMHARGPMGLREMTTTKWIGYGTGQVRE</sequence>
<dbReference type="GO" id="GO:0050661">
    <property type="term" value="F:NADP binding"/>
    <property type="evidence" value="ECO:0007669"/>
    <property type="project" value="InterPro"/>
</dbReference>
<comment type="catalytic activity">
    <reaction evidence="6 7">
        <text>L-glutamate 5-semialdehyde + phosphate + NADP(+) = L-glutamyl 5-phosphate + NADPH + H(+)</text>
        <dbReference type="Rhea" id="RHEA:19541"/>
        <dbReference type="ChEBI" id="CHEBI:15378"/>
        <dbReference type="ChEBI" id="CHEBI:43474"/>
        <dbReference type="ChEBI" id="CHEBI:57783"/>
        <dbReference type="ChEBI" id="CHEBI:58066"/>
        <dbReference type="ChEBI" id="CHEBI:58274"/>
        <dbReference type="ChEBI" id="CHEBI:58349"/>
        <dbReference type="EC" id="1.2.1.41"/>
    </reaction>
</comment>
<keyword evidence="4 7" id="KW-0521">NADP</keyword>
<dbReference type="Proteomes" id="UP000029091">
    <property type="component" value="Unassembled WGS sequence"/>
</dbReference>
<comment type="pathway">
    <text evidence="1 7">Amino-acid biosynthesis; L-proline biosynthesis; L-glutamate 5-semialdehyde from L-glutamate: step 2/2.</text>
</comment>
<dbReference type="PIRSF" id="PIRSF000151">
    <property type="entry name" value="GPR"/>
    <property type="match status" value="1"/>
</dbReference>
<evidence type="ECO:0000256" key="2">
    <source>
        <dbReference type="ARBA" id="ARBA00022605"/>
    </source>
</evidence>
<evidence type="ECO:0000313" key="9">
    <source>
        <dbReference type="EMBL" id="KFI98247.1"/>
    </source>
</evidence>
<feature type="domain" description="Aldehyde dehydrogenase" evidence="8">
    <location>
        <begin position="17"/>
        <end position="305"/>
    </location>
</feature>
<name>A0A087DRU7_BIFAD</name>